<evidence type="ECO:0000313" key="2">
    <source>
        <dbReference type="Proteomes" id="UP000245934"/>
    </source>
</evidence>
<dbReference type="EMBL" id="QGMZ01000056">
    <property type="protein sequence ID" value="PWR69682.1"/>
    <property type="molecule type" value="Genomic_DNA"/>
</dbReference>
<dbReference type="InterPro" id="IPR014958">
    <property type="entry name" value="DGC"/>
</dbReference>
<name>A0A2V2MNJ9_9EURY</name>
<dbReference type="GeneID" id="97607910"/>
<keyword evidence="2" id="KW-1185">Reference proteome</keyword>
<dbReference type="Proteomes" id="UP000245934">
    <property type="component" value="Unassembled WGS sequence"/>
</dbReference>
<organism evidence="1 2">
    <name type="scientific">Methanospirillum stamsii</name>
    <dbReference type="NCBI Taxonomy" id="1277351"/>
    <lineage>
        <taxon>Archaea</taxon>
        <taxon>Methanobacteriati</taxon>
        <taxon>Methanobacteriota</taxon>
        <taxon>Stenosarchaea group</taxon>
        <taxon>Methanomicrobia</taxon>
        <taxon>Methanomicrobiales</taxon>
        <taxon>Methanospirillaceae</taxon>
        <taxon>Methanospirillum</taxon>
    </lineage>
</organism>
<comment type="caution">
    <text evidence="1">The sequence shown here is derived from an EMBL/GenBank/DDBJ whole genome shotgun (WGS) entry which is preliminary data.</text>
</comment>
<dbReference type="Pfam" id="PF08859">
    <property type="entry name" value="DGC"/>
    <property type="match status" value="1"/>
</dbReference>
<dbReference type="RefSeq" id="WP_109942358.1">
    <property type="nucleotide sequence ID" value="NZ_CP176366.1"/>
</dbReference>
<sequence length="125" mass="13594">MNTKEEPGTKTSAEHILIPCCGQANTGQITNQAAIALADEEYGQYYCTALLALNPEIIQNRLQGTEKIVAIDGCNMACAKKIALQAGLEVNHHVLVTDLGIEKKEGRKFSPEQVKKVTDAIQNKK</sequence>
<evidence type="ECO:0000313" key="1">
    <source>
        <dbReference type="EMBL" id="PWR69682.1"/>
    </source>
</evidence>
<accession>A0A2V2MNJ9</accession>
<protein>
    <submittedName>
        <fullName evidence="1">Zinc-binding protein</fullName>
    </submittedName>
</protein>
<dbReference type="OrthoDB" id="371695at2157"/>
<dbReference type="AlphaFoldDB" id="A0A2V2MNJ9"/>
<dbReference type="PIRSF" id="PIRSF037181">
    <property type="entry name" value="DGC"/>
    <property type="match status" value="1"/>
</dbReference>
<reference evidence="1 2" key="1">
    <citation type="submission" date="2018-05" db="EMBL/GenBank/DDBJ databases">
        <title>Draft genome of Methanospirillum stamsii Pt1.</title>
        <authorList>
            <person name="Dueholm M.S."/>
            <person name="Nielsen P.H."/>
            <person name="Bakmann L.F."/>
            <person name="Otzen D.E."/>
        </authorList>
    </citation>
    <scope>NUCLEOTIDE SEQUENCE [LARGE SCALE GENOMIC DNA]</scope>
    <source>
        <strain evidence="1 2">Pt1</strain>
    </source>
</reference>
<proteinExistence type="predicted"/>
<gene>
    <name evidence="1" type="ORF">DLD82_17155</name>
</gene>